<dbReference type="PANTHER" id="PTHR24421">
    <property type="entry name" value="NITRATE/NITRITE SENSOR PROTEIN NARX-RELATED"/>
    <property type="match status" value="1"/>
</dbReference>
<evidence type="ECO:0000256" key="6">
    <source>
        <dbReference type="ARBA" id="ARBA00022777"/>
    </source>
</evidence>
<evidence type="ECO:0000256" key="7">
    <source>
        <dbReference type="ARBA" id="ARBA00022840"/>
    </source>
</evidence>
<feature type="transmembrane region" description="Helical" evidence="9">
    <location>
        <begin position="65"/>
        <end position="82"/>
    </location>
</feature>
<organism evidence="11 12">
    <name type="scientific">Amycolatopsis samaneae</name>
    <dbReference type="NCBI Taxonomy" id="664691"/>
    <lineage>
        <taxon>Bacteria</taxon>
        <taxon>Bacillati</taxon>
        <taxon>Actinomycetota</taxon>
        <taxon>Actinomycetes</taxon>
        <taxon>Pseudonocardiales</taxon>
        <taxon>Pseudonocardiaceae</taxon>
        <taxon>Amycolatopsis</taxon>
    </lineage>
</organism>
<dbReference type="InterPro" id="IPR011712">
    <property type="entry name" value="Sig_transdc_His_kin_sub3_dim/P"/>
</dbReference>
<proteinExistence type="predicted"/>
<feature type="transmembrane region" description="Helical" evidence="9">
    <location>
        <begin position="88"/>
        <end position="107"/>
    </location>
</feature>
<name>A0ABW5GVL6_9PSEU</name>
<dbReference type="EC" id="2.7.13.3" evidence="2"/>
<feature type="transmembrane region" description="Helical" evidence="9">
    <location>
        <begin position="12"/>
        <end position="33"/>
    </location>
</feature>
<dbReference type="SUPFAM" id="SSF55874">
    <property type="entry name" value="ATPase domain of HSP90 chaperone/DNA topoisomerase II/histidine kinase"/>
    <property type="match status" value="1"/>
</dbReference>
<evidence type="ECO:0000256" key="1">
    <source>
        <dbReference type="ARBA" id="ARBA00000085"/>
    </source>
</evidence>
<keyword evidence="9" id="KW-0472">Membrane</keyword>
<dbReference type="InterPro" id="IPR036890">
    <property type="entry name" value="HATPase_C_sf"/>
</dbReference>
<comment type="catalytic activity">
    <reaction evidence="1">
        <text>ATP + protein L-histidine = ADP + protein N-phospho-L-histidine.</text>
        <dbReference type="EC" id="2.7.13.3"/>
    </reaction>
</comment>
<reference evidence="12" key="1">
    <citation type="journal article" date="2019" name="Int. J. Syst. Evol. Microbiol.">
        <title>The Global Catalogue of Microorganisms (GCM) 10K type strain sequencing project: providing services to taxonomists for standard genome sequencing and annotation.</title>
        <authorList>
            <consortium name="The Broad Institute Genomics Platform"/>
            <consortium name="The Broad Institute Genome Sequencing Center for Infectious Disease"/>
            <person name="Wu L."/>
            <person name="Ma J."/>
        </authorList>
    </citation>
    <scope>NUCLEOTIDE SEQUENCE [LARGE SCALE GENOMIC DNA]</scope>
    <source>
        <strain evidence="12">CGMCC 4.7643</strain>
    </source>
</reference>
<gene>
    <name evidence="11" type="ORF">ACFSYJ_40720</name>
</gene>
<evidence type="ECO:0000256" key="8">
    <source>
        <dbReference type="ARBA" id="ARBA00023012"/>
    </source>
</evidence>
<dbReference type="Gene3D" id="3.30.565.10">
    <property type="entry name" value="Histidine kinase-like ATPase, C-terminal domain"/>
    <property type="match status" value="1"/>
</dbReference>
<keyword evidence="12" id="KW-1185">Reference proteome</keyword>
<keyword evidence="9" id="KW-1133">Transmembrane helix</keyword>
<evidence type="ECO:0000313" key="11">
    <source>
        <dbReference type="EMBL" id="MFD2464999.1"/>
    </source>
</evidence>
<dbReference type="Proteomes" id="UP001597419">
    <property type="component" value="Unassembled WGS sequence"/>
</dbReference>
<accession>A0ABW5GVL6</accession>
<dbReference type="Pfam" id="PF07730">
    <property type="entry name" value="HisKA_3"/>
    <property type="match status" value="1"/>
</dbReference>
<comment type="caution">
    <text evidence="11">The sequence shown here is derived from an EMBL/GenBank/DDBJ whole genome shotgun (WGS) entry which is preliminary data.</text>
</comment>
<evidence type="ECO:0000313" key="12">
    <source>
        <dbReference type="Proteomes" id="UP001597419"/>
    </source>
</evidence>
<feature type="transmembrane region" description="Helical" evidence="9">
    <location>
        <begin position="114"/>
        <end position="137"/>
    </location>
</feature>
<feature type="transmembrane region" description="Helical" evidence="9">
    <location>
        <begin position="143"/>
        <end position="159"/>
    </location>
</feature>
<dbReference type="Gene3D" id="1.20.5.1930">
    <property type="match status" value="1"/>
</dbReference>
<evidence type="ECO:0000256" key="3">
    <source>
        <dbReference type="ARBA" id="ARBA00022553"/>
    </source>
</evidence>
<keyword evidence="8" id="KW-0902">Two-component regulatory system</keyword>
<keyword evidence="6 11" id="KW-0418">Kinase</keyword>
<evidence type="ECO:0000256" key="4">
    <source>
        <dbReference type="ARBA" id="ARBA00022679"/>
    </source>
</evidence>
<dbReference type="InterPro" id="IPR050482">
    <property type="entry name" value="Sensor_HK_TwoCompSys"/>
</dbReference>
<dbReference type="PANTHER" id="PTHR24421:SF10">
    <property type="entry name" value="NITRATE_NITRITE SENSOR PROTEIN NARQ"/>
    <property type="match status" value="1"/>
</dbReference>
<evidence type="ECO:0000256" key="5">
    <source>
        <dbReference type="ARBA" id="ARBA00022741"/>
    </source>
</evidence>
<protein>
    <recommendedName>
        <fullName evidence="2">histidine kinase</fullName>
        <ecNumber evidence="2">2.7.13.3</ecNumber>
    </recommendedName>
</protein>
<keyword evidence="7" id="KW-0067">ATP-binding</keyword>
<feature type="domain" description="Signal transduction histidine kinase subgroup 3 dimerisation and phosphoacceptor" evidence="10">
    <location>
        <begin position="188"/>
        <end position="252"/>
    </location>
</feature>
<evidence type="ECO:0000256" key="9">
    <source>
        <dbReference type="SAM" id="Phobius"/>
    </source>
</evidence>
<evidence type="ECO:0000259" key="10">
    <source>
        <dbReference type="Pfam" id="PF07730"/>
    </source>
</evidence>
<dbReference type="CDD" id="cd16917">
    <property type="entry name" value="HATPase_UhpB-NarQ-NarX-like"/>
    <property type="match status" value="1"/>
</dbReference>
<feature type="transmembrane region" description="Helical" evidence="9">
    <location>
        <begin position="39"/>
        <end position="58"/>
    </location>
</feature>
<keyword evidence="9" id="KW-0812">Transmembrane</keyword>
<dbReference type="EMBL" id="JBHUKU010000028">
    <property type="protein sequence ID" value="MFD2464999.1"/>
    <property type="molecule type" value="Genomic_DNA"/>
</dbReference>
<sequence>MKALRGSLRSATALELLVWLVAAVVVVTTWRSLAVSGAVPVPLQILYTVVFAAPLFVIVRAPLTAWALTLAGWVLAVLAHPWGPADGMPWPLPQQVLLLLTVVVVAARVRPRTAWLAWASSVVVAVGLILTAVPSAMNESSPFLAYVVWSVPLVTAVLIHSRARGQRELADRERLAEVEAARLAVLEERARIAREMHDVVAHRMSMIAVTAETSPYRLAELPDDNRAVLAGIATDARAALAEMRVLLGALRGDGDEPVFAPQPGWAELDELVADARERGVEVRHRREGDTTPPETTGLAAYRILQEALSNAVRHAPGAPVEVGVSAEPDLVRLRVYNPVAHGAGTGKGHGVLGMRERAAAVGGRCTAGGTGEGWLVRAELPVNRDGRA</sequence>
<keyword evidence="5" id="KW-0547">Nucleotide-binding</keyword>
<evidence type="ECO:0000256" key="2">
    <source>
        <dbReference type="ARBA" id="ARBA00012438"/>
    </source>
</evidence>
<keyword evidence="4" id="KW-0808">Transferase</keyword>
<dbReference type="GO" id="GO:0016301">
    <property type="term" value="F:kinase activity"/>
    <property type="evidence" value="ECO:0007669"/>
    <property type="project" value="UniProtKB-KW"/>
</dbReference>
<keyword evidence="3" id="KW-0597">Phosphoprotein</keyword>
<dbReference type="RefSeq" id="WP_345399258.1">
    <property type="nucleotide sequence ID" value="NZ_BAABHG010000010.1"/>
</dbReference>